<reference evidence="2" key="1">
    <citation type="submission" date="2016-05" db="EMBL/GenBank/DDBJ databases">
        <authorList>
            <person name="Lavstsen T."/>
            <person name="Jespersen J.S."/>
        </authorList>
    </citation>
    <scope>NUCLEOTIDE SEQUENCE</scope>
    <source>
        <tissue evidence="2">Brain</tissue>
    </source>
</reference>
<dbReference type="EMBL" id="HAEE01003817">
    <property type="protein sequence ID" value="SBR23837.1"/>
    <property type="molecule type" value="Transcribed_RNA"/>
</dbReference>
<evidence type="ECO:0000313" key="2">
    <source>
        <dbReference type="EMBL" id="SBR23837.1"/>
    </source>
</evidence>
<feature type="region of interest" description="Disordered" evidence="1">
    <location>
        <begin position="1"/>
        <end position="24"/>
    </location>
</feature>
<evidence type="ECO:0000256" key="1">
    <source>
        <dbReference type="SAM" id="MobiDB-lite"/>
    </source>
</evidence>
<gene>
    <name evidence="2" type="primary">Nfu_g_1_006912</name>
</gene>
<reference evidence="2" key="2">
    <citation type="submission" date="2016-06" db="EMBL/GenBank/DDBJ databases">
        <title>The genome of a short-lived fish provides insights into sex chromosome evolution and the genetic control of aging.</title>
        <authorList>
            <person name="Reichwald K."/>
            <person name="Felder M."/>
            <person name="Petzold A."/>
            <person name="Koch P."/>
            <person name="Groth M."/>
            <person name="Platzer M."/>
        </authorList>
    </citation>
    <scope>NUCLEOTIDE SEQUENCE</scope>
    <source>
        <tissue evidence="2">Brain</tissue>
    </source>
</reference>
<organism evidence="2">
    <name type="scientific">Nothobranchius kuhntae</name>
    <name type="common">Beira killifish</name>
    <dbReference type="NCBI Taxonomy" id="321403"/>
    <lineage>
        <taxon>Eukaryota</taxon>
        <taxon>Metazoa</taxon>
        <taxon>Chordata</taxon>
        <taxon>Craniata</taxon>
        <taxon>Vertebrata</taxon>
        <taxon>Euteleostomi</taxon>
        <taxon>Actinopterygii</taxon>
        <taxon>Neopterygii</taxon>
        <taxon>Teleostei</taxon>
        <taxon>Neoteleostei</taxon>
        <taxon>Acanthomorphata</taxon>
        <taxon>Ovalentaria</taxon>
        <taxon>Atherinomorphae</taxon>
        <taxon>Cyprinodontiformes</taxon>
        <taxon>Nothobranchiidae</taxon>
        <taxon>Nothobranchius</taxon>
    </lineage>
</organism>
<name>A0A1A8JVA6_NOTKU</name>
<proteinExistence type="predicted"/>
<protein>
    <submittedName>
        <fullName evidence="2">Uncharacterized protein</fullName>
    </submittedName>
</protein>
<accession>A0A1A8JVA6</accession>
<dbReference type="AlphaFoldDB" id="A0A1A8JVA6"/>
<sequence length="56" mass="6276">MIRNHTVSDRPVSGESRGLSSFQRRRRRLTVSKTVLAAALSGVMPSHWPLDMALQD</sequence>